<keyword evidence="1" id="KW-0472">Membrane</keyword>
<reference evidence="2" key="1">
    <citation type="submission" date="2019-02" db="EMBL/GenBank/DDBJ databases">
        <authorList>
            <person name="Gruber-Vodicka R. H."/>
            <person name="Seah K. B. B."/>
        </authorList>
    </citation>
    <scope>NUCLEOTIDE SEQUENCE</scope>
    <source>
        <strain evidence="2">BECK_DK161</strain>
    </source>
</reference>
<keyword evidence="1" id="KW-0812">Transmembrane</keyword>
<gene>
    <name evidence="2" type="ORF">BECKDK2373C_GA0170839_100534</name>
</gene>
<organism evidence="2">
    <name type="scientific">Candidatus Kentrum sp. DK</name>
    <dbReference type="NCBI Taxonomy" id="2126562"/>
    <lineage>
        <taxon>Bacteria</taxon>
        <taxon>Pseudomonadati</taxon>
        <taxon>Pseudomonadota</taxon>
        <taxon>Gammaproteobacteria</taxon>
        <taxon>Candidatus Kentrum</taxon>
    </lineage>
</organism>
<evidence type="ECO:0000313" key="2">
    <source>
        <dbReference type="EMBL" id="VFJ43368.1"/>
    </source>
</evidence>
<dbReference type="EMBL" id="CAADEY010000005">
    <property type="protein sequence ID" value="VFJ43368.1"/>
    <property type="molecule type" value="Genomic_DNA"/>
</dbReference>
<dbReference type="AlphaFoldDB" id="A0A450RWA3"/>
<keyword evidence="1" id="KW-1133">Transmembrane helix</keyword>
<feature type="transmembrane region" description="Helical" evidence="1">
    <location>
        <begin position="6"/>
        <end position="32"/>
    </location>
</feature>
<protein>
    <submittedName>
        <fullName evidence="2">Uncharacterized protein</fullName>
    </submittedName>
</protein>
<sequence length="90" mass="11041">MFRLDLFVFWLDLFIQSVRLFMFSFYLFMFWLDLFIRHSAHLLPFSRLSRKTVKIYPTTALIYGFSSIAELARNQDSRYHDGKMENYPRR</sequence>
<evidence type="ECO:0000256" key="1">
    <source>
        <dbReference type="SAM" id="Phobius"/>
    </source>
</evidence>
<proteinExistence type="predicted"/>
<accession>A0A450RWA3</accession>
<name>A0A450RWA3_9GAMM</name>